<dbReference type="AlphaFoldDB" id="I7G965"/>
<proteinExistence type="evidence at transcript level"/>
<organism evidence="1">
    <name type="scientific">Macaca fascicularis</name>
    <name type="common">Crab-eating macaque</name>
    <name type="synonym">Cynomolgus monkey</name>
    <dbReference type="NCBI Taxonomy" id="9541"/>
    <lineage>
        <taxon>Eukaryota</taxon>
        <taxon>Metazoa</taxon>
        <taxon>Chordata</taxon>
        <taxon>Craniata</taxon>
        <taxon>Vertebrata</taxon>
        <taxon>Euteleostomi</taxon>
        <taxon>Mammalia</taxon>
        <taxon>Eutheria</taxon>
        <taxon>Euarchontoglires</taxon>
        <taxon>Primates</taxon>
        <taxon>Haplorrhini</taxon>
        <taxon>Catarrhini</taxon>
        <taxon>Cercopithecidae</taxon>
        <taxon>Cercopithecinae</taxon>
        <taxon>Macaca</taxon>
    </lineage>
</organism>
<dbReference type="EMBL" id="AB174251">
    <property type="protein sequence ID" value="BAE91313.1"/>
    <property type="molecule type" value="mRNA"/>
</dbReference>
<protein>
    <submittedName>
        <fullName evidence="1">Macaca fascicularis brain cDNA, clone: QtrA-15673</fullName>
    </submittedName>
</protein>
<reference evidence="1" key="1">
    <citation type="journal article" date="2007" name="PLoS Biol.">
        <title>Rate of evolution in brain-expressed genes in humans and other primates.</title>
        <authorList>
            <person name="Wang H.-Y."/>
            <person name="Chien H.-C."/>
            <person name="Osada N."/>
            <person name="Hashimoto K."/>
            <person name="Sugano S."/>
            <person name="Gojobori T."/>
            <person name="Chou C.-K."/>
            <person name="Tsai S.-F."/>
            <person name="Wu C.-I."/>
            <person name="Shen C.-K.J."/>
        </authorList>
    </citation>
    <scope>NUCLEOTIDE SEQUENCE</scope>
</reference>
<accession>I7G965</accession>
<sequence>MYMMSFSLLKSGFHSYKRTCLLLSRSLVPSFRVFKSREAFQQPSAAHSSVENIPPWKYAHLVTSRNQAFFSLGSSFLHLVYWPLLPQHNF</sequence>
<name>I7G965_MACFA</name>
<evidence type="ECO:0000313" key="1">
    <source>
        <dbReference type="EMBL" id="BAE91313.1"/>
    </source>
</evidence>